<dbReference type="SUPFAM" id="SSF103473">
    <property type="entry name" value="MFS general substrate transporter"/>
    <property type="match status" value="1"/>
</dbReference>
<evidence type="ECO:0000313" key="3">
    <source>
        <dbReference type="EMBL" id="MBB5493060.1"/>
    </source>
</evidence>
<name>A0A840W7Q3_9ACTN</name>
<proteinExistence type="predicted"/>
<evidence type="ECO:0000313" key="4">
    <source>
        <dbReference type="Proteomes" id="UP000579647"/>
    </source>
</evidence>
<keyword evidence="4" id="KW-1185">Reference proteome</keyword>
<dbReference type="Proteomes" id="UP000579647">
    <property type="component" value="Unassembled WGS sequence"/>
</dbReference>
<reference evidence="3 4" key="1">
    <citation type="submission" date="2020-08" db="EMBL/GenBank/DDBJ databases">
        <title>Sequencing the genomes of 1000 actinobacteria strains.</title>
        <authorList>
            <person name="Klenk H.-P."/>
        </authorList>
    </citation>
    <scope>NUCLEOTIDE SEQUENCE [LARGE SCALE GENOMIC DNA]</scope>
    <source>
        <strain evidence="3 4">DSM 44598</strain>
    </source>
</reference>
<dbReference type="EMBL" id="JACHDO010000001">
    <property type="protein sequence ID" value="MBB5493060.1"/>
    <property type="molecule type" value="Genomic_DNA"/>
</dbReference>
<keyword evidence="2" id="KW-0812">Transmembrane</keyword>
<dbReference type="InterPro" id="IPR036259">
    <property type="entry name" value="MFS_trans_sf"/>
</dbReference>
<dbReference type="Pfam" id="PF04341">
    <property type="entry name" value="DUF485"/>
    <property type="match status" value="1"/>
</dbReference>
<sequence>MATDKRTKDPTPPDGNGGDEPIKDAAYVAMHSDPRFIELKRRLYRFIFPMSLAFMAWYLLYVLMSAFGRDIMGVDLVGNVNVALVFGILQFVSTFGIAVLYTRYANRNFDQTAAELREELQNGANATAEEANR</sequence>
<dbReference type="AlphaFoldDB" id="A0A840W7Q3"/>
<protein>
    <submittedName>
        <fullName evidence="3">Uncharacterized membrane protein (DUF485 family)</fullName>
    </submittedName>
</protein>
<gene>
    <name evidence="3" type="ORF">HNR07_004197</name>
</gene>
<accession>A0A840W7Q3</accession>
<feature type="compositionally biased region" description="Basic and acidic residues" evidence="1">
    <location>
        <begin position="1"/>
        <end position="11"/>
    </location>
</feature>
<dbReference type="PANTHER" id="PTHR38441:SF1">
    <property type="entry name" value="MEMBRANE PROTEIN"/>
    <property type="match status" value="1"/>
</dbReference>
<feature type="transmembrane region" description="Helical" evidence="2">
    <location>
        <begin position="43"/>
        <end position="64"/>
    </location>
</feature>
<comment type="caution">
    <text evidence="3">The sequence shown here is derived from an EMBL/GenBank/DDBJ whole genome shotgun (WGS) entry which is preliminary data.</text>
</comment>
<evidence type="ECO:0000256" key="1">
    <source>
        <dbReference type="SAM" id="MobiDB-lite"/>
    </source>
</evidence>
<feature type="transmembrane region" description="Helical" evidence="2">
    <location>
        <begin position="76"/>
        <end position="101"/>
    </location>
</feature>
<organism evidence="3 4">
    <name type="scientific">Nocardiopsis metallicus</name>
    <dbReference type="NCBI Taxonomy" id="179819"/>
    <lineage>
        <taxon>Bacteria</taxon>
        <taxon>Bacillati</taxon>
        <taxon>Actinomycetota</taxon>
        <taxon>Actinomycetes</taxon>
        <taxon>Streptosporangiales</taxon>
        <taxon>Nocardiopsidaceae</taxon>
        <taxon>Nocardiopsis</taxon>
    </lineage>
</organism>
<evidence type="ECO:0000256" key="2">
    <source>
        <dbReference type="SAM" id="Phobius"/>
    </source>
</evidence>
<keyword evidence="2" id="KW-0472">Membrane</keyword>
<dbReference type="InterPro" id="IPR007436">
    <property type="entry name" value="DUF485"/>
</dbReference>
<keyword evidence="2" id="KW-1133">Transmembrane helix</keyword>
<feature type="region of interest" description="Disordered" evidence="1">
    <location>
        <begin position="1"/>
        <end position="22"/>
    </location>
</feature>
<dbReference type="RefSeq" id="WP_184366381.1">
    <property type="nucleotide sequence ID" value="NZ_BAAAKM010000075.1"/>
</dbReference>
<dbReference type="PANTHER" id="PTHR38441">
    <property type="entry name" value="INTEGRAL MEMBRANE PROTEIN-RELATED"/>
    <property type="match status" value="1"/>
</dbReference>